<evidence type="ECO:0000256" key="1">
    <source>
        <dbReference type="ARBA" id="ARBA00004123"/>
    </source>
</evidence>
<dbReference type="GO" id="GO:0046983">
    <property type="term" value="F:protein dimerization activity"/>
    <property type="evidence" value="ECO:0007669"/>
    <property type="project" value="InterPro"/>
</dbReference>
<name>A0A8H3QKH9_9GLOM</name>
<gene>
    <name evidence="9" type="ORF">RCL2_001023600</name>
</gene>
<sequence length="994" mass="113668">MPTPHKFRNFFSLVPNPNNKSNAKAVCIFCSSKNGGIQVAALIPGCYTTNKANLCHTYLANCVHFKEAYTSEEVEEILSQPIPEDKRKLNETNIEDDTPPPKYRKYSTSTISNTASQSTLTKWCSRPMSSKDTPTFETLIVKMCVSNGLPFSFVENEETLAVFNFIAPGLKLPSRKKLGGKLLLKTSENLQENIIKIAQSDENGLTATFDGWTNVKQENIWGVVLITSKGQPLIWDAQETSSERSRTEDVIRHIEMLMDDAQNKKKVNIKAFVSDSAGEYAAARKQLRRKYPAKIFLPCMAHQMNLVFGDIFKENAVFQRVSKEAIRIVSYFHNSTFFTGNLRNEQERIYKKTVKLVLPGDTRWNSYYFCFYSIIKTQAALKFLSAKFNPERANVIRTNGIPNIIVDKRSKKSNGERKLPDDIADSINDLEFWATLFSLQNLLYPLYGFLNKLQRDTARLYEVVHCFAYATKIFSEYHDSTFSEKMISRMEKRWKEWEQPLLLLSIALHPSYKTPARTILAELINYKRGDDPYDNDSFNQFWGNILDFWESTMGIGPELAKVAIYIHGICVNSASVERLWSSMGFFHTNRRNRLDHTKVLAMSKIRGDILYERQIKEVIQSDQQIRRLHIATPIAEDSNNSDKEEQNIDKEDLITVSDDDNDVNDNNNNKEKGERDEVEPNTEENENQWNAIISQWIEETNYENRVENSNDELLLNGDLDNDFLVGTHNVHPADDQNAKWELSLLFTNSETVEFIYDSNSGAEAMRIGYDLLKQGKRVAFVSTGAMMARALVEKASKLSKPDNSPVRALEAGISFEVTGHFDIVIAITNIATPVHVEALAQMLYRIHDCSRRIVSIFYQKNSNELFRPPGHENIRAELENAWPNNLPTAIKGHREWDNNTISYKIDESPAVITFIEVEHQKRLSARFFIEKLCSLIASTGASLQLIKMDENREVIGNRKRIRNEVRVETLVIKETDFNAVATSRNLSLEEAEVL</sequence>
<dbReference type="Pfam" id="PF05699">
    <property type="entry name" value="Dimer_Tnp_hAT"/>
    <property type="match status" value="1"/>
</dbReference>
<proteinExistence type="predicted"/>
<evidence type="ECO:0000259" key="7">
    <source>
        <dbReference type="Pfam" id="PF04937"/>
    </source>
</evidence>
<evidence type="ECO:0000313" key="9">
    <source>
        <dbReference type="EMBL" id="GES83073.1"/>
    </source>
</evidence>
<evidence type="ECO:0000256" key="6">
    <source>
        <dbReference type="SAM" id="MobiDB-lite"/>
    </source>
</evidence>
<dbReference type="InterPro" id="IPR052035">
    <property type="entry name" value="ZnF_BED_domain_contain"/>
</dbReference>
<dbReference type="InterPro" id="IPR008906">
    <property type="entry name" value="HATC_C_dom"/>
</dbReference>
<dbReference type="GO" id="GO:0005634">
    <property type="term" value="C:nucleus"/>
    <property type="evidence" value="ECO:0007669"/>
    <property type="project" value="UniProtKB-SubCell"/>
</dbReference>
<accession>A0A8H3QKH9</accession>
<dbReference type="PANTHER" id="PTHR46481:SF10">
    <property type="entry name" value="ZINC FINGER BED DOMAIN-CONTAINING PROTEIN 39"/>
    <property type="match status" value="1"/>
</dbReference>
<evidence type="ECO:0000256" key="3">
    <source>
        <dbReference type="ARBA" id="ARBA00022771"/>
    </source>
</evidence>
<evidence type="ECO:0000256" key="2">
    <source>
        <dbReference type="ARBA" id="ARBA00022723"/>
    </source>
</evidence>
<dbReference type="Pfam" id="PF04937">
    <property type="entry name" value="DUF659"/>
    <property type="match status" value="1"/>
</dbReference>
<organism evidence="9 10">
    <name type="scientific">Rhizophagus clarus</name>
    <dbReference type="NCBI Taxonomy" id="94130"/>
    <lineage>
        <taxon>Eukaryota</taxon>
        <taxon>Fungi</taxon>
        <taxon>Fungi incertae sedis</taxon>
        <taxon>Mucoromycota</taxon>
        <taxon>Glomeromycotina</taxon>
        <taxon>Glomeromycetes</taxon>
        <taxon>Glomerales</taxon>
        <taxon>Glomeraceae</taxon>
        <taxon>Rhizophagus</taxon>
    </lineage>
</organism>
<comment type="caution">
    <text evidence="9">The sequence shown here is derived from an EMBL/GenBank/DDBJ whole genome shotgun (WGS) entry which is preliminary data.</text>
</comment>
<dbReference type="Proteomes" id="UP000615446">
    <property type="component" value="Unassembled WGS sequence"/>
</dbReference>
<reference evidence="9" key="1">
    <citation type="submission" date="2019-10" db="EMBL/GenBank/DDBJ databases">
        <title>Conservation and host-specific expression of non-tandemly repeated heterogenous ribosome RNA gene in arbuscular mycorrhizal fungi.</title>
        <authorList>
            <person name="Maeda T."/>
            <person name="Kobayashi Y."/>
            <person name="Nakagawa T."/>
            <person name="Ezawa T."/>
            <person name="Yamaguchi K."/>
            <person name="Bino T."/>
            <person name="Nishimoto Y."/>
            <person name="Shigenobu S."/>
            <person name="Kawaguchi M."/>
        </authorList>
    </citation>
    <scope>NUCLEOTIDE SEQUENCE</scope>
    <source>
        <strain evidence="9">HR1</strain>
    </source>
</reference>
<dbReference type="GO" id="GO:0008270">
    <property type="term" value="F:zinc ion binding"/>
    <property type="evidence" value="ECO:0007669"/>
    <property type="project" value="UniProtKB-KW"/>
</dbReference>
<evidence type="ECO:0000313" key="10">
    <source>
        <dbReference type="Proteomes" id="UP000615446"/>
    </source>
</evidence>
<dbReference type="PANTHER" id="PTHR46481">
    <property type="entry name" value="ZINC FINGER BED DOMAIN-CONTAINING PROTEIN 4"/>
    <property type="match status" value="1"/>
</dbReference>
<keyword evidence="5" id="KW-0539">Nucleus</keyword>
<keyword evidence="2" id="KW-0479">Metal-binding</keyword>
<dbReference type="InterPro" id="IPR012337">
    <property type="entry name" value="RNaseH-like_sf"/>
</dbReference>
<feature type="compositionally biased region" description="Acidic residues" evidence="6">
    <location>
        <begin position="676"/>
        <end position="686"/>
    </location>
</feature>
<keyword evidence="4" id="KW-0862">Zinc</keyword>
<evidence type="ECO:0000256" key="5">
    <source>
        <dbReference type="ARBA" id="ARBA00023242"/>
    </source>
</evidence>
<protein>
    <submittedName>
        <fullName evidence="9">Ribonuclease H-like domain-containing protein</fullName>
    </submittedName>
</protein>
<feature type="domain" description="HAT C-terminal dimerisation" evidence="8">
    <location>
        <begin position="544"/>
        <end position="605"/>
    </location>
</feature>
<dbReference type="AlphaFoldDB" id="A0A8H3QKH9"/>
<evidence type="ECO:0000259" key="8">
    <source>
        <dbReference type="Pfam" id="PF05699"/>
    </source>
</evidence>
<dbReference type="InterPro" id="IPR007021">
    <property type="entry name" value="DUF659"/>
</dbReference>
<dbReference type="SUPFAM" id="SSF53098">
    <property type="entry name" value="Ribonuclease H-like"/>
    <property type="match status" value="1"/>
</dbReference>
<comment type="subcellular location">
    <subcellularLocation>
        <location evidence="1">Nucleus</location>
    </subcellularLocation>
</comment>
<evidence type="ECO:0000256" key="4">
    <source>
        <dbReference type="ARBA" id="ARBA00022833"/>
    </source>
</evidence>
<feature type="region of interest" description="Disordered" evidence="6">
    <location>
        <begin position="82"/>
        <end position="108"/>
    </location>
</feature>
<dbReference type="EMBL" id="BLAL01000066">
    <property type="protein sequence ID" value="GES83073.1"/>
    <property type="molecule type" value="Genomic_DNA"/>
</dbReference>
<keyword evidence="3" id="KW-0863">Zinc-finger</keyword>
<feature type="compositionally biased region" description="Basic and acidic residues" evidence="6">
    <location>
        <begin position="640"/>
        <end position="653"/>
    </location>
</feature>
<dbReference type="OrthoDB" id="2441177at2759"/>
<feature type="domain" description="DUF659" evidence="7">
    <location>
        <begin position="173"/>
        <end position="318"/>
    </location>
</feature>
<feature type="region of interest" description="Disordered" evidence="6">
    <location>
        <begin position="636"/>
        <end position="687"/>
    </location>
</feature>